<gene>
    <name evidence="1" type="ORF">GRJ2_000425300</name>
</gene>
<dbReference type="AlphaFoldDB" id="A0ABC9W2E8"/>
<dbReference type="EMBL" id="BAAFJT010000001">
    <property type="protein sequence ID" value="GAB0179600.1"/>
    <property type="molecule type" value="Genomic_DNA"/>
</dbReference>
<protein>
    <submittedName>
        <fullName evidence="1">Mitochondrial enolase superfamily member 1</fullName>
    </submittedName>
</protein>
<proteinExistence type="predicted"/>
<name>A0ABC9W2E8_GRUJA</name>
<evidence type="ECO:0000313" key="2">
    <source>
        <dbReference type="Proteomes" id="UP001623348"/>
    </source>
</evidence>
<keyword evidence="2" id="KW-1185">Reference proteome</keyword>
<sequence>MDAILFNVLINDRDDGAECILRKLACSASLGGADDMPQICAAIQRDLKTLEKWANRNPMQFKKGKCKVLHLQYELGPDQLESSFAEKTLVYTRLNMSQQCALAAKKANGIPSCIRSVASTLREVILPLYSALVRPHLEYCVQVWGPTREV</sequence>
<evidence type="ECO:0000313" key="1">
    <source>
        <dbReference type="EMBL" id="GAB0179600.1"/>
    </source>
</evidence>
<accession>A0ABC9W2E8</accession>
<organism evidence="1 2">
    <name type="scientific">Grus japonensis</name>
    <name type="common">Japanese crane</name>
    <name type="synonym">Red-crowned crane</name>
    <dbReference type="NCBI Taxonomy" id="30415"/>
    <lineage>
        <taxon>Eukaryota</taxon>
        <taxon>Metazoa</taxon>
        <taxon>Chordata</taxon>
        <taxon>Craniata</taxon>
        <taxon>Vertebrata</taxon>
        <taxon>Euteleostomi</taxon>
        <taxon>Archelosauria</taxon>
        <taxon>Archosauria</taxon>
        <taxon>Dinosauria</taxon>
        <taxon>Saurischia</taxon>
        <taxon>Theropoda</taxon>
        <taxon>Coelurosauria</taxon>
        <taxon>Aves</taxon>
        <taxon>Neognathae</taxon>
        <taxon>Neoaves</taxon>
        <taxon>Gruiformes</taxon>
        <taxon>Gruidae</taxon>
        <taxon>Grus</taxon>
    </lineage>
</organism>
<comment type="caution">
    <text evidence="1">The sequence shown here is derived from an EMBL/GenBank/DDBJ whole genome shotgun (WGS) entry which is preliminary data.</text>
</comment>
<dbReference type="PANTHER" id="PTHR33332">
    <property type="entry name" value="REVERSE TRANSCRIPTASE DOMAIN-CONTAINING PROTEIN"/>
    <property type="match status" value="1"/>
</dbReference>
<reference evidence="1 2" key="1">
    <citation type="submission" date="2024-06" db="EMBL/GenBank/DDBJ databases">
        <title>The draft genome of Grus japonensis, version 3.</title>
        <authorList>
            <person name="Nabeshima K."/>
            <person name="Suzuki S."/>
            <person name="Onuma M."/>
        </authorList>
    </citation>
    <scope>NUCLEOTIDE SEQUENCE [LARGE SCALE GENOMIC DNA]</scope>
    <source>
        <strain evidence="1 2">451A</strain>
    </source>
</reference>
<dbReference type="Proteomes" id="UP001623348">
    <property type="component" value="Unassembled WGS sequence"/>
</dbReference>